<evidence type="ECO:0000259" key="9">
    <source>
        <dbReference type="PROSITE" id="PS51918"/>
    </source>
</evidence>
<evidence type="ECO:0000256" key="7">
    <source>
        <dbReference type="ARBA" id="ARBA00023014"/>
    </source>
</evidence>
<evidence type="ECO:0000256" key="1">
    <source>
        <dbReference type="ARBA" id="ARBA00001966"/>
    </source>
</evidence>
<evidence type="ECO:0000313" key="10">
    <source>
        <dbReference type="EMBL" id="QDH13626.1"/>
    </source>
</evidence>
<accession>A0A4Y6UAY8</accession>
<protein>
    <submittedName>
        <fullName evidence="10">MiaB/RimO family radical SAM methylthiotransferase</fullName>
        <ecNumber evidence="10">2.8.4.-</ecNumber>
    </submittedName>
</protein>
<dbReference type="PROSITE" id="PS51449">
    <property type="entry name" value="MTTASE_N"/>
    <property type="match status" value="1"/>
</dbReference>
<dbReference type="InterPro" id="IPR020612">
    <property type="entry name" value="Methylthiotransferase_CS"/>
</dbReference>
<dbReference type="EMBL" id="CP038231">
    <property type="protein sequence ID" value="QDH13626.1"/>
    <property type="molecule type" value="Genomic_DNA"/>
</dbReference>
<dbReference type="RefSeq" id="WP_141443334.1">
    <property type="nucleotide sequence ID" value="NZ_CP038231.1"/>
</dbReference>
<proteinExistence type="predicted"/>
<dbReference type="InterPro" id="IPR013848">
    <property type="entry name" value="Methylthiotransferase_N"/>
</dbReference>
<comment type="cofactor">
    <cofactor evidence="1">
        <name>[4Fe-4S] cluster</name>
        <dbReference type="ChEBI" id="CHEBI:49883"/>
    </cofactor>
</comment>
<dbReference type="KEGG" id="swf:E3E12_04820"/>
<feature type="domain" description="Radical SAM core" evidence="9">
    <location>
        <begin position="137"/>
        <end position="385"/>
    </location>
</feature>
<dbReference type="InterPro" id="IPR007197">
    <property type="entry name" value="rSAM"/>
</dbReference>
<dbReference type="SFLD" id="SFLDS00029">
    <property type="entry name" value="Radical_SAM"/>
    <property type="match status" value="1"/>
</dbReference>
<dbReference type="PROSITE" id="PS51918">
    <property type="entry name" value="RADICAL_SAM"/>
    <property type="match status" value="1"/>
</dbReference>
<dbReference type="SMART" id="SM00729">
    <property type="entry name" value="Elp3"/>
    <property type="match status" value="1"/>
</dbReference>
<evidence type="ECO:0000256" key="2">
    <source>
        <dbReference type="ARBA" id="ARBA00022485"/>
    </source>
</evidence>
<dbReference type="Gene3D" id="3.80.30.20">
    <property type="entry name" value="tm_1862 like domain"/>
    <property type="match status" value="1"/>
</dbReference>
<dbReference type="InterPro" id="IPR023404">
    <property type="entry name" value="rSAM_horseshoe"/>
</dbReference>
<evidence type="ECO:0000256" key="6">
    <source>
        <dbReference type="ARBA" id="ARBA00023004"/>
    </source>
</evidence>
<keyword evidence="11" id="KW-1185">Reference proteome</keyword>
<dbReference type="Gene3D" id="3.40.50.12160">
    <property type="entry name" value="Methylthiotransferase, N-terminal domain"/>
    <property type="match status" value="1"/>
</dbReference>
<keyword evidence="6" id="KW-0408">Iron</keyword>
<evidence type="ECO:0000256" key="4">
    <source>
        <dbReference type="ARBA" id="ARBA00022691"/>
    </source>
</evidence>
<dbReference type="AlphaFoldDB" id="A0A4Y6UAY8"/>
<dbReference type="CDD" id="cd01335">
    <property type="entry name" value="Radical_SAM"/>
    <property type="match status" value="1"/>
</dbReference>
<evidence type="ECO:0000256" key="3">
    <source>
        <dbReference type="ARBA" id="ARBA00022679"/>
    </source>
</evidence>
<reference evidence="10 11" key="1">
    <citation type="submission" date="2019-03" db="EMBL/GenBank/DDBJ databases">
        <title>The complete genome sequence of Swingsia_sp. F3b2 LMG30590(T).</title>
        <authorList>
            <person name="Chua K.-O."/>
            <person name="Chan K.-G."/>
            <person name="See-Too W.-S."/>
        </authorList>
    </citation>
    <scope>NUCLEOTIDE SEQUENCE [LARGE SCALE GENOMIC DNA]</scope>
    <source>
        <strain evidence="10 11">F3b2</strain>
    </source>
</reference>
<dbReference type="SUPFAM" id="SSF102114">
    <property type="entry name" value="Radical SAM enzymes"/>
    <property type="match status" value="1"/>
</dbReference>
<dbReference type="InterPro" id="IPR038135">
    <property type="entry name" value="Methylthiotransferase_N_sf"/>
</dbReference>
<dbReference type="NCBIfam" id="TIGR00089">
    <property type="entry name" value="MiaB/RimO family radical SAM methylthiotransferase"/>
    <property type="match status" value="1"/>
</dbReference>
<gene>
    <name evidence="10" type="ORF">E3E12_04820</name>
</gene>
<organism evidence="10 11">
    <name type="scientific">Formicincola oecophyllae</name>
    <dbReference type="NCBI Taxonomy" id="2558361"/>
    <lineage>
        <taxon>Bacteria</taxon>
        <taxon>Pseudomonadati</taxon>
        <taxon>Pseudomonadota</taxon>
        <taxon>Alphaproteobacteria</taxon>
        <taxon>Acetobacterales</taxon>
        <taxon>Acetobacteraceae</taxon>
        <taxon>Formicincola</taxon>
    </lineage>
</organism>
<dbReference type="SFLD" id="SFLDG01082">
    <property type="entry name" value="B12-binding_domain_containing"/>
    <property type="match status" value="1"/>
</dbReference>
<dbReference type="Proteomes" id="UP000318709">
    <property type="component" value="Chromosome"/>
</dbReference>
<dbReference type="GO" id="GO:0046872">
    <property type="term" value="F:metal ion binding"/>
    <property type="evidence" value="ECO:0007669"/>
    <property type="project" value="UniProtKB-KW"/>
</dbReference>
<sequence length="442" mass="47700">MTERTESPIPPTLSEGTDGSISLITFGCRLNAHESDAMAHYASQAQRQKGDEVQGKQTIIVNTCAVTGEAERQARQAVRRAHREHPQARIIITGCASERDKQRWMAMAGVDQVLDNATKATPAAWGLAESATTDAPPSRYTRALLQIQQGCDHDCTFCVIPQGRGRAHSITPDVILRRARALTEAGHEEIVLTGVDIASWKGGEGGQAITGLGSLCRHLLDAVPAIKRLRLSSLDPALLQSSRLAMAGAPQQVDGALWDLIAGEERFMPHLHLSLQAGSDLILKRMKRRHLVEDALALVNRARALRPGMGFGADLIAGFPTETEELFAETLAFVQESQLPFLHVFPYSPRPGTAAARIQPLPRNVRQERAARLRQAGAANRAVFLANLVGQTCPVLMETPTTGHTPEFAPIAVPATTQLQPGQTIMLHVTSSDGEKLQGAPA</sequence>
<keyword evidence="7" id="KW-0411">Iron-sulfur</keyword>
<dbReference type="InterPro" id="IPR005839">
    <property type="entry name" value="Methylthiotransferase"/>
</dbReference>
<dbReference type="PANTHER" id="PTHR11918:SF45">
    <property type="entry name" value="THREONYLCARBAMOYLADENOSINE TRNA METHYLTHIOTRANSFERASE"/>
    <property type="match status" value="1"/>
</dbReference>
<dbReference type="PROSITE" id="PS01278">
    <property type="entry name" value="MTTASE_RADICAL"/>
    <property type="match status" value="1"/>
</dbReference>
<dbReference type="PANTHER" id="PTHR11918">
    <property type="entry name" value="RADICAL SAM PROTEINS"/>
    <property type="match status" value="1"/>
</dbReference>
<feature type="domain" description="MTTase N-terminal" evidence="8">
    <location>
        <begin position="19"/>
        <end position="130"/>
    </location>
</feature>
<dbReference type="Pfam" id="PF04055">
    <property type="entry name" value="Radical_SAM"/>
    <property type="match status" value="1"/>
</dbReference>
<dbReference type="GO" id="GO:0035598">
    <property type="term" value="F:tRNA (N(6)-L-threonylcarbamoyladenosine(37)-C(2))-methylthiotransferase activity"/>
    <property type="evidence" value="ECO:0007669"/>
    <property type="project" value="TreeGrafter"/>
</dbReference>
<evidence type="ECO:0000313" key="11">
    <source>
        <dbReference type="Proteomes" id="UP000318709"/>
    </source>
</evidence>
<keyword evidence="2" id="KW-0004">4Fe-4S</keyword>
<keyword evidence="3 10" id="KW-0808">Transferase</keyword>
<dbReference type="InterPro" id="IPR006638">
    <property type="entry name" value="Elp3/MiaA/NifB-like_rSAM"/>
</dbReference>
<dbReference type="InterPro" id="IPR058240">
    <property type="entry name" value="rSAM_sf"/>
</dbReference>
<dbReference type="EC" id="2.8.4.-" evidence="10"/>
<keyword evidence="5" id="KW-0479">Metal-binding</keyword>
<name>A0A4Y6UAY8_9PROT</name>
<dbReference type="GO" id="GO:0051539">
    <property type="term" value="F:4 iron, 4 sulfur cluster binding"/>
    <property type="evidence" value="ECO:0007669"/>
    <property type="project" value="UniProtKB-KW"/>
</dbReference>
<dbReference type="Pfam" id="PF00919">
    <property type="entry name" value="UPF0004"/>
    <property type="match status" value="1"/>
</dbReference>
<keyword evidence="4" id="KW-0949">S-adenosyl-L-methionine</keyword>
<evidence type="ECO:0000256" key="5">
    <source>
        <dbReference type="ARBA" id="ARBA00022723"/>
    </source>
</evidence>
<evidence type="ECO:0000259" key="8">
    <source>
        <dbReference type="PROSITE" id="PS51449"/>
    </source>
</evidence>
<dbReference type="OrthoDB" id="9805215at2"/>